<proteinExistence type="predicted"/>
<evidence type="ECO:0008006" key="6">
    <source>
        <dbReference type="Google" id="ProtNLM"/>
    </source>
</evidence>
<keyword evidence="5" id="KW-1185">Reference proteome</keyword>
<dbReference type="PANTHER" id="PTHR46318">
    <property type="entry name" value="UPSTREAM BINDING TRANSCRIPTION FACTOR"/>
    <property type="match status" value="1"/>
</dbReference>
<evidence type="ECO:0000256" key="2">
    <source>
        <dbReference type="ARBA" id="ARBA00023125"/>
    </source>
</evidence>
<dbReference type="EMBL" id="JAMKFB020000002">
    <property type="protein sequence ID" value="KAL0200916.1"/>
    <property type="molecule type" value="Genomic_DNA"/>
</dbReference>
<sequence length="60" mass="6960">ADTWSKEDCLTLLERIRSLLPDGDTMKYKTTESHFDWEKVGFGGFTGDMCKQKWQKVATE</sequence>
<comment type="caution">
    <text evidence="4">The sequence shown here is derived from an EMBL/GenBank/DDBJ whole genome shotgun (WGS) entry which is preliminary data.</text>
</comment>
<evidence type="ECO:0000313" key="4">
    <source>
        <dbReference type="EMBL" id="KAL0200916.1"/>
    </source>
</evidence>
<keyword evidence="3" id="KW-0539">Nucleus</keyword>
<evidence type="ECO:0000256" key="3">
    <source>
        <dbReference type="ARBA" id="ARBA00023242"/>
    </source>
</evidence>
<dbReference type="InterPro" id="IPR051762">
    <property type="entry name" value="UBF1"/>
</dbReference>
<evidence type="ECO:0000256" key="1">
    <source>
        <dbReference type="ARBA" id="ARBA00004123"/>
    </source>
</evidence>
<evidence type="ECO:0000313" key="5">
    <source>
        <dbReference type="Proteomes" id="UP001529510"/>
    </source>
</evidence>
<comment type="subcellular location">
    <subcellularLocation>
        <location evidence="1">Nucleus</location>
    </subcellularLocation>
</comment>
<dbReference type="Proteomes" id="UP001529510">
    <property type="component" value="Unassembled WGS sequence"/>
</dbReference>
<gene>
    <name evidence="4" type="ORF">M9458_004103</name>
</gene>
<feature type="non-terminal residue" evidence="4">
    <location>
        <position position="60"/>
    </location>
</feature>
<dbReference type="AlphaFoldDB" id="A0ABD0RRF3"/>
<protein>
    <recommendedName>
        <fullName evidence="6">Myb-like domain-containing protein</fullName>
    </recommendedName>
</protein>
<feature type="non-terminal residue" evidence="4">
    <location>
        <position position="1"/>
    </location>
</feature>
<keyword evidence="2" id="KW-0238">DNA-binding</keyword>
<reference evidence="4 5" key="1">
    <citation type="submission" date="2024-05" db="EMBL/GenBank/DDBJ databases">
        <title>Genome sequencing and assembly of Indian major carp, Cirrhinus mrigala (Hamilton, 1822).</title>
        <authorList>
            <person name="Mohindra V."/>
            <person name="Chowdhury L.M."/>
            <person name="Lal K."/>
            <person name="Jena J.K."/>
        </authorList>
    </citation>
    <scope>NUCLEOTIDE SEQUENCE [LARGE SCALE GENOMIC DNA]</scope>
    <source>
        <strain evidence="4">CM1030</strain>
        <tissue evidence="4">Blood</tissue>
    </source>
</reference>
<dbReference type="GO" id="GO:0003677">
    <property type="term" value="F:DNA binding"/>
    <property type="evidence" value="ECO:0007669"/>
    <property type="project" value="UniProtKB-KW"/>
</dbReference>
<organism evidence="4 5">
    <name type="scientific">Cirrhinus mrigala</name>
    <name type="common">Mrigala</name>
    <dbReference type="NCBI Taxonomy" id="683832"/>
    <lineage>
        <taxon>Eukaryota</taxon>
        <taxon>Metazoa</taxon>
        <taxon>Chordata</taxon>
        <taxon>Craniata</taxon>
        <taxon>Vertebrata</taxon>
        <taxon>Euteleostomi</taxon>
        <taxon>Actinopterygii</taxon>
        <taxon>Neopterygii</taxon>
        <taxon>Teleostei</taxon>
        <taxon>Ostariophysi</taxon>
        <taxon>Cypriniformes</taxon>
        <taxon>Cyprinidae</taxon>
        <taxon>Labeoninae</taxon>
        <taxon>Labeonini</taxon>
        <taxon>Cirrhinus</taxon>
    </lineage>
</organism>
<name>A0ABD0RRF3_CIRMR</name>
<accession>A0ABD0RRF3</accession>
<dbReference type="PANTHER" id="PTHR46318:SF5">
    <property type="entry name" value="NUCLEOLAR TRANSCRIPTION FACTOR 1 ISOFORM X1"/>
    <property type="match status" value="1"/>
</dbReference>
<dbReference type="GO" id="GO:0005634">
    <property type="term" value="C:nucleus"/>
    <property type="evidence" value="ECO:0007669"/>
    <property type="project" value="UniProtKB-SubCell"/>
</dbReference>